<name>A0A5N1J8T6_9BACT</name>
<dbReference type="EMBL" id="VTWS01000006">
    <property type="protein sequence ID" value="KAA9349062.1"/>
    <property type="molecule type" value="Genomic_DNA"/>
</dbReference>
<evidence type="ECO:0000313" key="2">
    <source>
        <dbReference type="Proteomes" id="UP000326344"/>
    </source>
</evidence>
<reference evidence="1 2" key="1">
    <citation type="submission" date="2019-09" db="EMBL/GenBank/DDBJ databases">
        <title>Genome Sequence of Larkinella sp MA1.</title>
        <authorList>
            <person name="Srinivasan S."/>
        </authorList>
    </citation>
    <scope>NUCLEOTIDE SEQUENCE [LARGE SCALE GENOMIC DNA]</scope>
    <source>
        <strain evidence="1 2">MA1</strain>
    </source>
</reference>
<gene>
    <name evidence="1" type="ORF">F0P93_21910</name>
</gene>
<evidence type="ECO:0000313" key="1">
    <source>
        <dbReference type="EMBL" id="KAA9349062.1"/>
    </source>
</evidence>
<protein>
    <submittedName>
        <fullName evidence="1">DUF4905 domain-containing protein</fullName>
    </submittedName>
</protein>
<sequence>MFIRRFSVFLAQDTRNSVYTGKNGVLILARSLFQMTDANPNQLPVAFQLQFSDPVWRLVFEQVDTSPGLVVAELRNRDSQTLTFTTVSLPPGKVVYETTPQLPFHSSLIGLWNGQALYHRFDNNRLPVPTALGNVDLKTGQPRWEWPLHVLTGANAEQVWAQRASLTDLTTSPVVAFRLADGEPVQTAENPPVFNNSRLSFPVSYTMASTWWPVIDRFIKKQTLHQPIDSIDYLEIGDKLIFSYYYRETNDQLHASVLITDRLRTIWLHQKTGQDFETARPLSESNAQPLVGNGSFCVWQNQIIIQTTSTCLTSYYLTPMP</sequence>
<keyword evidence="2" id="KW-1185">Reference proteome</keyword>
<accession>A0A5N1J8T6</accession>
<organism evidence="1 2">
    <name type="scientific">Larkinella humicola</name>
    <dbReference type="NCBI Taxonomy" id="2607654"/>
    <lineage>
        <taxon>Bacteria</taxon>
        <taxon>Pseudomonadati</taxon>
        <taxon>Bacteroidota</taxon>
        <taxon>Cytophagia</taxon>
        <taxon>Cytophagales</taxon>
        <taxon>Spirosomataceae</taxon>
        <taxon>Larkinella</taxon>
    </lineage>
</organism>
<dbReference type="AlphaFoldDB" id="A0A5N1J8T6"/>
<comment type="caution">
    <text evidence="1">The sequence shown here is derived from an EMBL/GenBank/DDBJ whole genome shotgun (WGS) entry which is preliminary data.</text>
</comment>
<proteinExistence type="predicted"/>
<dbReference type="Proteomes" id="UP000326344">
    <property type="component" value="Unassembled WGS sequence"/>
</dbReference>